<evidence type="ECO:0000256" key="1">
    <source>
        <dbReference type="SAM" id="SignalP"/>
    </source>
</evidence>
<evidence type="ECO:0000313" key="4">
    <source>
        <dbReference type="Proteomes" id="UP001321760"/>
    </source>
</evidence>
<reference evidence="3" key="2">
    <citation type="submission" date="2023-05" db="EMBL/GenBank/DDBJ databases">
        <authorList>
            <consortium name="Lawrence Berkeley National Laboratory"/>
            <person name="Steindorff A."/>
            <person name="Hensen N."/>
            <person name="Bonometti L."/>
            <person name="Westerberg I."/>
            <person name="Brannstrom I.O."/>
            <person name="Guillou S."/>
            <person name="Cros-Aarteil S."/>
            <person name="Calhoun S."/>
            <person name="Haridas S."/>
            <person name="Kuo A."/>
            <person name="Mondo S."/>
            <person name="Pangilinan J."/>
            <person name="Riley R."/>
            <person name="Labutti K."/>
            <person name="Andreopoulos B."/>
            <person name="Lipzen A."/>
            <person name="Chen C."/>
            <person name="Yanf M."/>
            <person name="Daum C."/>
            <person name="Ng V."/>
            <person name="Clum A."/>
            <person name="Ohm R."/>
            <person name="Martin F."/>
            <person name="Silar P."/>
            <person name="Natvig D."/>
            <person name="Lalanne C."/>
            <person name="Gautier V."/>
            <person name="Ament-Velasquez S.L."/>
            <person name="Kruys A."/>
            <person name="Hutchinson M.I."/>
            <person name="Powell A.J."/>
            <person name="Barry K."/>
            <person name="Miller A.N."/>
            <person name="Grigoriev I.V."/>
            <person name="Debuchy R."/>
            <person name="Gladieux P."/>
            <person name="Thoren M.H."/>
            <person name="Johannesson H."/>
        </authorList>
    </citation>
    <scope>NUCLEOTIDE SEQUENCE</scope>
    <source>
        <strain evidence="3">PSN243</strain>
    </source>
</reference>
<dbReference type="AlphaFoldDB" id="A0AAV9GAU2"/>
<sequence length="601" mass="64018">MSSAPAVWVNWRAATATCFVSLFPVIQAVLEQSAAVPCASLNGRTPRSHILAGNLGQGCVVIFDGHFSRVFGIGSILISFFDRDLVVFCHFLIIYNFVSHFIDIFIGLHLPDSDLIFGKLSNNFFHANFSNGLIRDLNYASVIFCGSVVFNRLIICNFICDPVNDLIHHILFIYLTRGFILGHAIVVVHRHTIFHIHPSRSLVHHLISDNHFNDFLFIALFKLHIASYTVGYDVTIFPTSSPSPTSSTISGPSSGLSSADYTPSAVGITPLSYSVIASPSQVNSSPEILSIIPSPVACSSVIPPTASLPTFPCNTYIIDDNNIYALDPLFKIYITTVDIDRIDALAYNSLDGYLYGTQHTPGNAAVAVIRIGSNGETSIISHVTSWGGVPLGGIDSDGQYWLGNSELGQYWVVDLDPASDKYMWTVQAASMDVNELSGIYNWGAATTNGGQWQHTTAARCVEVGGKVGDSEYSTASLDSDGSSFSSDSCASFTSDTAPKLSTNPTPSLDGKTTNIGLDSNGLGISVMLLAELGDASNSYTILSFACGRTGDSVTSFGRPTSVGDLSDSICPNVGERGESVVAVDEVGDVIPAPSAVCGPSG</sequence>
<dbReference type="Proteomes" id="UP001321760">
    <property type="component" value="Unassembled WGS sequence"/>
</dbReference>
<reference evidence="3" key="1">
    <citation type="journal article" date="2023" name="Mol. Phylogenet. Evol.">
        <title>Genome-scale phylogeny and comparative genomics of the fungal order Sordariales.</title>
        <authorList>
            <person name="Hensen N."/>
            <person name="Bonometti L."/>
            <person name="Westerberg I."/>
            <person name="Brannstrom I.O."/>
            <person name="Guillou S."/>
            <person name="Cros-Aarteil S."/>
            <person name="Calhoun S."/>
            <person name="Haridas S."/>
            <person name="Kuo A."/>
            <person name="Mondo S."/>
            <person name="Pangilinan J."/>
            <person name="Riley R."/>
            <person name="LaButti K."/>
            <person name="Andreopoulos B."/>
            <person name="Lipzen A."/>
            <person name="Chen C."/>
            <person name="Yan M."/>
            <person name="Daum C."/>
            <person name="Ng V."/>
            <person name="Clum A."/>
            <person name="Steindorff A."/>
            <person name="Ohm R.A."/>
            <person name="Martin F."/>
            <person name="Silar P."/>
            <person name="Natvig D.O."/>
            <person name="Lalanne C."/>
            <person name="Gautier V."/>
            <person name="Ament-Velasquez S.L."/>
            <person name="Kruys A."/>
            <person name="Hutchinson M.I."/>
            <person name="Powell A.J."/>
            <person name="Barry K."/>
            <person name="Miller A.N."/>
            <person name="Grigoriev I.V."/>
            <person name="Debuchy R."/>
            <person name="Gladieux P."/>
            <person name="Hiltunen Thoren M."/>
            <person name="Johannesson H."/>
        </authorList>
    </citation>
    <scope>NUCLEOTIDE SEQUENCE</scope>
    <source>
        <strain evidence="3">PSN243</strain>
    </source>
</reference>
<organism evidence="3 4">
    <name type="scientific">Podospora aff. communis PSN243</name>
    <dbReference type="NCBI Taxonomy" id="3040156"/>
    <lineage>
        <taxon>Eukaryota</taxon>
        <taxon>Fungi</taxon>
        <taxon>Dikarya</taxon>
        <taxon>Ascomycota</taxon>
        <taxon>Pezizomycotina</taxon>
        <taxon>Sordariomycetes</taxon>
        <taxon>Sordariomycetidae</taxon>
        <taxon>Sordariales</taxon>
        <taxon>Podosporaceae</taxon>
        <taxon>Podospora</taxon>
    </lineage>
</organism>
<feature type="chain" id="PRO_5043406904" description="DUF6923 domain-containing protein" evidence="1">
    <location>
        <begin position="29"/>
        <end position="601"/>
    </location>
</feature>
<protein>
    <recommendedName>
        <fullName evidence="2">DUF6923 domain-containing protein</fullName>
    </recommendedName>
</protein>
<feature type="signal peptide" evidence="1">
    <location>
        <begin position="1"/>
        <end position="28"/>
    </location>
</feature>
<evidence type="ECO:0000313" key="3">
    <source>
        <dbReference type="EMBL" id="KAK4444395.1"/>
    </source>
</evidence>
<proteinExistence type="predicted"/>
<dbReference type="EMBL" id="MU865977">
    <property type="protein sequence ID" value="KAK4444395.1"/>
    <property type="molecule type" value="Genomic_DNA"/>
</dbReference>
<accession>A0AAV9GAU2</accession>
<feature type="domain" description="DUF6923" evidence="2">
    <location>
        <begin position="344"/>
        <end position="449"/>
    </location>
</feature>
<dbReference type="InterPro" id="IPR054215">
    <property type="entry name" value="DUF6923"/>
</dbReference>
<name>A0AAV9GAU2_9PEZI</name>
<gene>
    <name evidence="3" type="ORF">QBC34DRAFT_474823</name>
</gene>
<keyword evidence="1" id="KW-0732">Signal</keyword>
<comment type="caution">
    <text evidence="3">The sequence shown here is derived from an EMBL/GenBank/DDBJ whole genome shotgun (WGS) entry which is preliminary data.</text>
</comment>
<keyword evidence="4" id="KW-1185">Reference proteome</keyword>
<dbReference type="Pfam" id="PF21959">
    <property type="entry name" value="DUF6923"/>
    <property type="match status" value="1"/>
</dbReference>
<evidence type="ECO:0000259" key="2">
    <source>
        <dbReference type="Pfam" id="PF21959"/>
    </source>
</evidence>